<dbReference type="InterPro" id="IPR027372">
    <property type="entry name" value="Phytase-like_dom"/>
</dbReference>
<evidence type="ECO:0000313" key="2">
    <source>
        <dbReference type="EMBL" id="CAA6828809.1"/>
    </source>
</evidence>
<dbReference type="Pfam" id="PF13449">
    <property type="entry name" value="Phytase-like"/>
    <property type="match status" value="1"/>
</dbReference>
<accession>A0A6S6UAJ3</accession>
<reference evidence="2" key="1">
    <citation type="submission" date="2020-01" db="EMBL/GenBank/DDBJ databases">
        <authorList>
            <person name="Meier V. D."/>
            <person name="Meier V D."/>
        </authorList>
    </citation>
    <scope>NUCLEOTIDE SEQUENCE</scope>
    <source>
        <strain evidence="2">HLG_WM_MAG_07</strain>
    </source>
</reference>
<sequence>MQIIQYFLVLMSKFLSLLIFSQFIFLAACSPSYSNVAIYDIKPLHFDENELPHLQVLDGKSLHLKDQKEKVITELSGIAWDHDEEILYAVSDEGMLYHLNLVIKEEQLISVKTLNQYKFYSKDKKVLKGKWSDTEGLSLQNHNNGKKGDSKLIISFENKPRILLYTPKGEFIKKIKIPKKLTKRKSFRHKNKALEAVTFHSEYGVITAGEYPLREKPKDIHTLYSAKGHEWSFIKSKTKNSAITGLEVLDGGAQLLVLERAWSGIANPLEIRLSSINTDECDKLNFCQQTILGDFSTADGWQLDNFEGLATLGDNHFLMVSDDNQSRFQRTVLVLFRVSINK</sequence>
<gene>
    <name evidence="2" type="ORF">HELGO_WM27514</name>
</gene>
<organism evidence="2">
    <name type="scientific">uncultured Thiotrichaceae bacterium</name>
    <dbReference type="NCBI Taxonomy" id="298394"/>
    <lineage>
        <taxon>Bacteria</taxon>
        <taxon>Pseudomonadati</taxon>
        <taxon>Pseudomonadota</taxon>
        <taxon>Gammaproteobacteria</taxon>
        <taxon>Thiotrichales</taxon>
        <taxon>Thiotrichaceae</taxon>
        <taxon>environmental samples</taxon>
    </lineage>
</organism>
<proteinExistence type="predicted"/>
<dbReference type="EMBL" id="CACVAY010000152">
    <property type="protein sequence ID" value="CAA6828809.1"/>
    <property type="molecule type" value="Genomic_DNA"/>
</dbReference>
<evidence type="ECO:0000259" key="1">
    <source>
        <dbReference type="Pfam" id="PF13449"/>
    </source>
</evidence>
<name>A0A6S6UAJ3_9GAMM</name>
<dbReference type="AlphaFoldDB" id="A0A6S6UAJ3"/>
<protein>
    <recommendedName>
        <fullName evidence="1">Phytase-like domain-containing protein</fullName>
    </recommendedName>
</protein>
<feature type="domain" description="Phytase-like" evidence="1">
    <location>
        <begin position="74"/>
        <end position="324"/>
    </location>
</feature>